<dbReference type="InterPro" id="IPR037066">
    <property type="entry name" value="Plug_dom_sf"/>
</dbReference>
<organism evidence="12 13">
    <name type="scientific">Novosphingobium olei</name>
    <dbReference type="NCBI Taxonomy" id="2728851"/>
    <lineage>
        <taxon>Bacteria</taxon>
        <taxon>Pseudomonadati</taxon>
        <taxon>Pseudomonadota</taxon>
        <taxon>Alphaproteobacteria</taxon>
        <taxon>Sphingomonadales</taxon>
        <taxon>Sphingomonadaceae</taxon>
        <taxon>Novosphingobium</taxon>
    </lineage>
</organism>
<feature type="signal peptide" evidence="9">
    <location>
        <begin position="1"/>
        <end position="26"/>
    </location>
</feature>
<protein>
    <submittedName>
        <fullName evidence="12">TonB-dependent receptor</fullName>
    </submittedName>
</protein>
<comment type="subcellular location">
    <subcellularLocation>
        <location evidence="1">Cell outer membrane</location>
        <topology evidence="1">Multi-pass membrane protein</topology>
    </subcellularLocation>
</comment>
<dbReference type="SUPFAM" id="SSF56935">
    <property type="entry name" value="Porins"/>
    <property type="match status" value="1"/>
</dbReference>
<dbReference type="GO" id="GO:0044718">
    <property type="term" value="P:siderophore transmembrane transport"/>
    <property type="evidence" value="ECO:0007669"/>
    <property type="project" value="TreeGrafter"/>
</dbReference>
<feature type="domain" description="TonB-dependent transporter Oar-like beta-barrel" evidence="11">
    <location>
        <begin position="326"/>
        <end position="567"/>
    </location>
</feature>
<dbReference type="Pfam" id="PF07715">
    <property type="entry name" value="Plug"/>
    <property type="match status" value="1"/>
</dbReference>
<feature type="domain" description="TonB-dependent transporter Oar-like beta-barrel" evidence="11">
    <location>
        <begin position="575"/>
        <end position="1001"/>
    </location>
</feature>
<evidence type="ECO:0000256" key="5">
    <source>
        <dbReference type="ARBA" id="ARBA00022729"/>
    </source>
</evidence>
<evidence type="ECO:0000259" key="11">
    <source>
        <dbReference type="Pfam" id="PF25183"/>
    </source>
</evidence>
<dbReference type="Proteomes" id="UP000583556">
    <property type="component" value="Unassembled WGS sequence"/>
</dbReference>
<feature type="domain" description="TonB-dependent receptor plug" evidence="10">
    <location>
        <begin position="150"/>
        <end position="232"/>
    </location>
</feature>
<evidence type="ECO:0000256" key="2">
    <source>
        <dbReference type="ARBA" id="ARBA00022448"/>
    </source>
</evidence>
<dbReference type="AlphaFoldDB" id="A0A7Y0GC36"/>
<dbReference type="PROSITE" id="PS01156">
    <property type="entry name" value="TONB_DEPENDENT_REC_2"/>
    <property type="match status" value="1"/>
</dbReference>
<keyword evidence="8" id="KW-0998">Cell outer membrane</keyword>
<accession>A0A7Y0GC36</accession>
<keyword evidence="6" id="KW-0798">TonB box</keyword>
<dbReference type="InterPro" id="IPR010917">
    <property type="entry name" value="TonB_rcpt_CS"/>
</dbReference>
<dbReference type="PANTHER" id="PTHR30069:SF46">
    <property type="entry name" value="OAR PROTEIN"/>
    <property type="match status" value="1"/>
</dbReference>
<comment type="caution">
    <text evidence="12">The sequence shown here is derived from an EMBL/GenBank/DDBJ whole genome shotgun (WGS) entry which is preliminary data.</text>
</comment>
<dbReference type="InterPro" id="IPR036942">
    <property type="entry name" value="Beta-barrel_TonB_sf"/>
</dbReference>
<dbReference type="EMBL" id="JABBGM010000011">
    <property type="protein sequence ID" value="NML95634.1"/>
    <property type="molecule type" value="Genomic_DNA"/>
</dbReference>
<dbReference type="Pfam" id="PF25183">
    <property type="entry name" value="OMP_b-brl_4"/>
    <property type="match status" value="2"/>
</dbReference>
<name>A0A7Y0GC36_9SPHN</name>
<evidence type="ECO:0000313" key="13">
    <source>
        <dbReference type="Proteomes" id="UP000583556"/>
    </source>
</evidence>
<proteinExistence type="predicted"/>
<dbReference type="InterPro" id="IPR012910">
    <property type="entry name" value="Plug_dom"/>
</dbReference>
<dbReference type="InterPro" id="IPR039426">
    <property type="entry name" value="TonB-dep_rcpt-like"/>
</dbReference>
<dbReference type="PANTHER" id="PTHR30069">
    <property type="entry name" value="TONB-DEPENDENT OUTER MEMBRANE RECEPTOR"/>
    <property type="match status" value="1"/>
</dbReference>
<gene>
    <name evidence="12" type="ORF">HHL27_18325</name>
</gene>
<evidence type="ECO:0000256" key="8">
    <source>
        <dbReference type="ARBA" id="ARBA00023237"/>
    </source>
</evidence>
<dbReference type="Gene3D" id="2.170.130.10">
    <property type="entry name" value="TonB-dependent receptor, plug domain"/>
    <property type="match status" value="1"/>
</dbReference>
<feature type="chain" id="PRO_5031235083" evidence="9">
    <location>
        <begin position="27"/>
        <end position="1008"/>
    </location>
</feature>
<keyword evidence="3" id="KW-1134">Transmembrane beta strand</keyword>
<evidence type="ECO:0000256" key="3">
    <source>
        <dbReference type="ARBA" id="ARBA00022452"/>
    </source>
</evidence>
<evidence type="ECO:0000256" key="1">
    <source>
        <dbReference type="ARBA" id="ARBA00004571"/>
    </source>
</evidence>
<evidence type="ECO:0000256" key="9">
    <source>
        <dbReference type="SAM" id="SignalP"/>
    </source>
</evidence>
<keyword evidence="7" id="KW-0472">Membrane</keyword>
<keyword evidence="12" id="KW-0675">Receptor</keyword>
<evidence type="ECO:0000256" key="4">
    <source>
        <dbReference type="ARBA" id="ARBA00022692"/>
    </source>
</evidence>
<evidence type="ECO:0000256" key="7">
    <source>
        <dbReference type="ARBA" id="ARBA00023136"/>
    </source>
</evidence>
<keyword evidence="2" id="KW-0813">Transport</keyword>
<dbReference type="Gene3D" id="2.40.170.20">
    <property type="entry name" value="TonB-dependent receptor, beta-barrel domain"/>
    <property type="match status" value="1"/>
</dbReference>
<keyword evidence="4" id="KW-0812">Transmembrane</keyword>
<dbReference type="GO" id="GO:0009279">
    <property type="term" value="C:cell outer membrane"/>
    <property type="evidence" value="ECO:0007669"/>
    <property type="project" value="UniProtKB-SubCell"/>
</dbReference>
<keyword evidence="13" id="KW-1185">Reference proteome</keyword>
<evidence type="ECO:0000256" key="6">
    <source>
        <dbReference type="ARBA" id="ARBA00023077"/>
    </source>
</evidence>
<dbReference type="GO" id="GO:0015344">
    <property type="term" value="F:siderophore uptake transmembrane transporter activity"/>
    <property type="evidence" value="ECO:0007669"/>
    <property type="project" value="TreeGrafter"/>
</dbReference>
<evidence type="ECO:0000259" key="10">
    <source>
        <dbReference type="Pfam" id="PF07715"/>
    </source>
</evidence>
<evidence type="ECO:0000313" key="12">
    <source>
        <dbReference type="EMBL" id="NML95634.1"/>
    </source>
</evidence>
<keyword evidence="5 9" id="KW-0732">Signal</keyword>
<dbReference type="InterPro" id="IPR057601">
    <property type="entry name" value="Oar-like_b-barrel"/>
</dbReference>
<reference evidence="12 13" key="1">
    <citation type="submission" date="2020-04" db="EMBL/GenBank/DDBJ databases">
        <title>Novosphingobium sp. TW-4 isolated from soil.</title>
        <authorList>
            <person name="Dahal R.H."/>
            <person name="Chaudhary D.K."/>
        </authorList>
    </citation>
    <scope>NUCLEOTIDE SEQUENCE [LARGE SCALE GENOMIC DNA]</scope>
    <source>
        <strain evidence="12 13">TW-4</strain>
    </source>
</reference>
<sequence length="1008" mass="106923">MLVHSRFLHAAAAVALAVAYSAPVHAQQAGLQVSLVEGQGDEPAAGVDVIIENAEIGFRRTVRSDANGMVRLDGVSTAGRYSVRLGNAPASEAVTVALRANFTSSVTLRRNGGGAIVVEGHRAVTGINAVNAEVSASLDKAELVALPIEGRDVLGALVRLPNVVPSTGFFAESPSISINGANGLDANYLLDGLDNNESFLGGIKFPVPLGFTRNVTVLANSYSVAYGRTANGVVNYTSPSGTNDYHGEVYALVRPGRPIDAASPYPRRDLSGNPVGESFERYQAGASMGGPIARDRTFFYANFEYTRDRNVQVVDAPALGTVANVTGHNEAYLGSLRIDHRLTDDWTLSLRANVGRVTVDRPGGSLGGGNVTFPSAGSDQQRFSTLVAASASYSGDAWSYDGAVQFSRFRWDYARPKGEPGPQATVRDPSGLAVAVLGNPGYVFNDLEKTWQTTHRLQRKLGAHKLTIGADVLHSDFALLGGGNPDGNYTVDLTDAQLATLAGSGKGLALSAQDVLSLNPAVANYSVELRPRAFGTGQTQLGFYVEDEWQVGPRLTATFGLRWDYDSLTGKGGKGADLDNFAPRLSLNYRPDARSTVRFGAGIFTGKLPYSVISDALQRNTTSPGFVSQLRALQAKGLVPAGVDLAKVTFDGNLAVSPACTTVSACPAPQQVQALRDSATLGEARILNPEGYKSPWSLQLSAGYQVQASDTLTLSADVIYSRSHNLVRLRDLNAPAPFTPNLAALTDANIALLKAQPDNASRFALAQSLGLVRSQADADATRPVALVAGGARQITVSETKGESEYKALILQVNKARGEDAYAFRISYTLSKLSNDTDDINFRAANSNDYSTEWGPSANDRRHVISAVGYLYPFDGLSVSVAGLFQSGQPVNLVPDARIFGTQDLNGDGASFGESYVGNSDRYPGAKRNSARLPWSATIDIGLRYTIPASDGRLELSADVFNVLNTNNKSGFANAATTSNQIQFGGGAPFVQRNAGPPRQFQFGLAWKF</sequence>
<dbReference type="RefSeq" id="WP_169494839.1">
    <property type="nucleotide sequence ID" value="NZ_JABBGM010000011.1"/>
</dbReference>